<name>A0A977PKI2_9CREN</name>
<reference evidence="1" key="1">
    <citation type="submission" date="2013-11" db="EMBL/GenBank/DDBJ databases">
        <title>Comparative genomics of Ignicoccus.</title>
        <authorList>
            <person name="Podar M."/>
        </authorList>
    </citation>
    <scope>NUCLEOTIDE SEQUENCE</scope>
    <source>
        <strain evidence="1">DSM 13166</strain>
    </source>
</reference>
<gene>
    <name evidence="1" type="ORF">IPA_09260</name>
</gene>
<dbReference type="AlphaFoldDB" id="A0A977PKI2"/>
<sequence length="267" mass="30182">MERVKRLIVGNALSSDCFEGKVLDPVGAPPYPLRTVEVGGREVPAIPMVVEDCPEGAECLDLERLVVLKDGDEIEKACRSLRCQRPWPLRWLSFKRPKLVLKIKRKRRNPIINASIKKIDFDENKVILRGGRTIEYEDLVWTAPYDYLRRLLGMEGPKALEATVIIAKAKAEFDMAFHFGKANPALAIVNSKDLGLLWILAPGTHDSLSTIKHLVRKGYIEGIESFVSHVVKYYALEEIEIKNVNFKLKGRTAEWKEMGLNEVISCA</sequence>
<evidence type="ECO:0000313" key="2">
    <source>
        <dbReference type="Proteomes" id="UP001063698"/>
    </source>
</evidence>
<dbReference type="EMBL" id="CP006868">
    <property type="protein sequence ID" value="UXD22891.1"/>
    <property type="molecule type" value="Genomic_DNA"/>
</dbReference>
<protein>
    <submittedName>
        <fullName evidence="1">Uncharacterized protein</fullName>
    </submittedName>
</protein>
<dbReference type="KEGG" id="ipc:IPA_09260"/>
<proteinExistence type="predicted"/>
<dbReference type="Proteomes" id="UP001063698">
    <property type="component" value="Chromosome"/>
</dbReference>
<evidence type="ECO:0000313" key="1">
    <source>
        <dbReference type="EMBL" id="UXD22891.1"/>
    </source>
</evidence>
<keyword evidence="2" id="KW-1185">Reference proteome</keyword>
<accession>A0A977PKI2</accession>
<organism evidence="1 2">
    <name type="scientific">Ignicoccus pacificus DSM 13166</name>
    <dbReference type="NCBI Taxonomy" id="940294"/>
    <lineage>
        <taxon>Archaea</taxon>
        <taxon>Thermoproteota</taxon>
        <taxon>Thermoprotei</taxon>
        <taxon>Desulfurococcales</taxon>
        <taxon>Desulfurococcaceae</taxon>
        <taxon>Ignicoccus</taxon>
    </lineage>
</organism>